<dbReference type="OrthoDB" id="6388684at2"/>
<dbReference type="InterPro" id="IPR019099">
    <property type="entry name" value="Uncharacterised_PGPGW_TM"/>
</dbReference>
<dbReference type="AlphaFoldDB" id="A0A3N5ZBS3"/>
<reference evidence="2 3" key="1">
    <citation type="submission" date="2018-11" db="EMBL/GenBank/DDBJ databases">
        <authorList>
            <person name="Ye M.-Q."/>
            <person name="Du Z.-J."/>
        </authorList>
    </citation>
    <scope>NUCLEOTIDE SEQUENCE [LARGE SCALE GENOMIC DNA]</scope>
    <source>
        <strain evidence="2 3">U0105</strain>
    </source>
</reference>
<keyword evidence="1" id="KW-0812">Transmembrane</keyword>
<dbReference type="EMBL" id="RPOK01000001">
    <property type="protein sequence ID" value="RPJ68854.1"/>
    <property type="molecule type" value="Genomic_DNA"/>
</dbReference>
<comment type="caution">
    <text evidence="2">The sequence shown here is derived from an EMBL/GenBank/DDBJ whole genome shotgun (WGS) entry which is preliminary data.</text>
</comment>
<name>A0A3N5ZBS3_9ALTE</name>
<feature type="transmembrane region" description="Helical" evidence="1">
    <location>
        <begin position="6"/>
        <end position="25"/>
    </location>
</feature>
<keyword evidence="1" id="KW-1133">Transmembrane helix</keyword>
<sequence>MVAVGIVFTVLPGSILLVIGGLMLLSVDYPKARRLLAMAQRSMSRGARRLDAALTRRKLNR</sequence>
<evidence type="ECO:0000313" key="2">
    <source>
        <dbReference type="EMBL" id="RPJ68854.1"/>
    </source>
</evidence>
<dbReference type="Pfam" id="PF09656">
    <property type="entry name" value="PGPGW"/>
    <property type="match status" value="1"/>
</dbReference>
<evidence type="ECO:0000256" key="1">
    <source>
        <dbReference type="SAM" id="Phobius"/>
    </source>
</evidence>
<organism evidence="2 3">
    <name type="scientific">Alteromonas sediminis</name>
    <dbReference type="NCBI Taxonomy" id="2259342"/>
    <lineage>
        <taxon>Bacteria</taxon>
        <taxon>Pseudomonadati</taxon>
        <taxon>Pseudomonadota</taxon>
        <taxon>Gammaproteobacteria</taxon>
        <taxon>Alteromonadales</taxon>
        <taxon>Alteromonadaceae</taxon>
        <taxon>Alteromonas/Salinimonas group</taxon>
        <taxon>Alteromonas</taxon>
    </lineage>
</organism>
<proteinExistence type="predicted"/>
<gene>
    <name evidence="2" type="ORF">DRW07_04855</name>
</gene>
<protein>
    <submittedName>
        <fullName evidence="2">Tellurium resistance protein TerC</fullName>
    </submittedName>
</protein>
<dbReference type="Proteomes" id="UP000275281">
    <property type="component" value="Unassembled WGS sequence"/>
</dbReference>
<keyword evidence="1" id="KW-0472">Membrane</keyword>
<evidence type="ECO:0000313" key="3">
    <source>
        <dbReference type="Proteomes" id="UP000275281"/>
    </source>
</evidence>
<accession>A0A3N5ZBS3</accession>
<keyword evidence="3" id="KW-1185">Reference proteome</keyword>